<dbReference type="Pfam" id="PF24325">
    <property type="entry name" value="DUF7495"/>
    <property type="match status" value="1"/>
</dbReference>
<dbReference type="SMART" id="SM00231">
    <property type="entry name" value="FA58C"/>
    <property type="match status" value="1"/>
</dbReference>
<evidence type="ECO:0000313" key="5">
    <source>
        <dbReference type="EMBL" id="CAE7558423.1"/>
    </source>
</evidence>
<feature type="signal peptide" evidence="1">
    <location>
        <begin position="1"/>
        <end position="17"/>
    </location>
</feature>
<dbReference type="SUPFAM" id="SSF49785">
    <property type="entry name" value="Galactose-binding domain-like"/>
    <property type="match status" value="1"/>
</dbReference>
<dbReference type="Gene3D" id="3.10.100.10">
    <property type="entry name" value="Mannose-Binding Protein A, subunit A"/>
    <property type="match status" value="1"/>
</dbReference>
<accession>A0A812TZY6</accession>
<dbReference type="InterPro" id="IPR016186">
    <property type="entry name" value="C-type_lectin-like/link_sf"/>
</dbReference>
<protein>
    <submittedName>
        <fullName evidence="5">Xlrs1 protein</fullName>
    </submittedName>
</protein>
<dbReference type="InterPro" id="IPR016187">
    <property type="entry name" value="CTDL_fold"/>
</dbReference>
<evidence type="ECO:0000259" key="2">
    <source>
        <dbReference type="PROSITE" id="PS50022"/>
    </source>
</evidence>
<feature type="chain" id="PRO_5032452146" evidence="1">
    <location>
        <begin position="18"/>
        <end position="2334"/>
    </location>
</feature>
<feature type="domain" description="Apple" evidence="4">
    <location>
        <begin position="2057"/>
        <end position="2132"/>
    </location>
</feature>
<dbReference type="SMART" id="SM00034">
    <property type="entry name" value="CLECT"/>
    <property type="match status" value="1"/>
</dbReference>
<organism evidence="5 6">
    <name type="scientific">Symbiodinium necroappetens</name>
    <dbReference type="NCBI Taxonomy" id="1628268"/>
    <lineage>
        <taxon>Eukaryota</taxon>
        <taxon>Sar</taxon>
        <taxon>Alveolata</taxon>
        <taxon>Dinophyceae</taxon>
        <taxon>Suessiales</taxon>
        <taxon>Symbiodiniaceae</taxon>
        <taxon>Symbiodinium</taxon>
    </lineage>
</organism>
<dbReference type="CDD" id="cd00057">
    <property type="entry name" value="FA58C"/>
    <property type="match status" value="1"/>
</dbReference>
<keyword evidence="1" id="KW-0732">Signal</keyword>
<proteinExistence type="predicted"/>
<evidence type="ECO:0000259" key="4">
    <source>
        <dbReference type="PROSITE" id="PS50948"/>
    </source>
</evidence>
<dbReference type="Gene3D" id="3.50.4.10">
    <property type="entry name" value="Hepatocyte Growth Factor"/>
    <property type="match status" value="1"/>
</dbReference>
<evidence type="ECO:0000256" key="1">
    <source>
        <dbReference type="SAM" id="SignalP"/>
    </source>
</evidence>
<evidence type="ECO:0000259" key="3">
    <source>
        <dbReference type="PROSITE" id="PS50041"/>
    </source>
</evidence>
<dbReference type="OrthoDB" id="406215at2759"/>
<dbReference type="InterPro" id="IPR055918">
    <property type="entry name" value="DUF7495"/>
</dbReference>
<feature type="domain" description="Apple" evidence="4">
    <location>
        <begin position="936"/>
        <end position="1021"/>
    </location>
</feature>
<dbReference type="Gene3D" id="2.60.120.260">
    <property type="entry name" value="Galactose-binding domain-like"/>
    <property type="match status" value="1"/>
</dbReference>
<dbReference type="SUPFAM" id="SSF56436">
    <property type="entry name" value="C-type lectin-like"/>
    <property type="match status" value="1"/>
</dbReference>
<dbReference type="InterPro" id="IPR000421">
    <property type="entry name" value="FA58C"/>
</dbReference>
<dbReference type="PANTHER" id="PTHR24543">
    <property type="entry name" value="MULTICOPPER OXIDASE-RELATED"/>
    <property type="match status" value="1"/>
</dbReference>
<dbReference type="PROSITE" id="PS50022">
    <property type="entry name" value="FA58C_3"/>
    <property type="match status" value="1"/>
</dbReference>
<dbReference type="Pfam" id="PF00754">
    <property type="entry name" value="F5_F8_type_C"/>
    <property type="match status" value="1"/>
</dbReference>
<keyword evidence="6" id="KW-1185">Reference proteome</keyword>
<sequence length="2334" mass="265301">MIHAWALSLCCLTVVSSEIDDGEHFARLDSADAAPGVLLELGSNLTWRGRWQQRVREGGSTLPDLSKIEKDSPFGTGPGRKVTCVGTAGVSLPSGFTEPSLQPLIPARSIEEVWAYNDGGSYGTNAQGMRFAAIAVARGEDSDGIRQIVFGTSVPSSTAVWNDADCDFGTSLKSGARADSAAKSAETNATWEGTTWRIYRQVTCLGTWGTHLPWGFIAPSATPDPVPKSLAEVWESNVAGDYGSNGMQYAIVSLMDGQKNGGKYRILFSNALPPESENLWDDRDCEFGTKALLMGASPAALPRKSGEKETVFGGTTWRFSKREADCEAEVAKIEPGNVICETNNWWGGWRGSRDCTSQITAQNDMTTWNRGFGVHFTSWAKITLAQPAKLSQVEIFHWRGLQCQYELQYDSGDGRWIKACEISGTIAGKETCSSGFPAAPLSKLRIWKPWRSRCPDGWFRLTGVRVTGAQCQAARCSQPWIARAAWTASGSRNRDRGWRNDINRAINDKYYYVRYRTQDDKKFTITLTLQEAATVAAVGITVGNSPDCRGEGYSGLRIDLQSASGWNMVYSKQEMFGNYERGAQFVAKAKSFALNKPFFHSFDAVQGVTVVRLTLWWADIFYQSSITLNNIQLVGMPCELQGTTATTTEAFQWAHVNPVLMPQWKQSRSLGREGFWHGWRHGAFTASEVTATSAKRGVRFKATWDTVIMIGLSHGNANDWYWDIDYSMYVHTWWRRLWGRRGPRGWWGNRFLGSHRWSGGDRDIFEVRLNSDRSRVEYVVNRRVLWTAPETAWFPMNIDASVWRGALYDVSWVCDGGCSEEPGYDKVFLATDAKRWGRGPGGPSGSDRPNGEGYTSGEYAVFMQQSLDGCRMLCNERYWCAGFGFKHTDSFGDYPDWQEGSCQLMSRLVETTSRVKNFDSYRKVGTWRSYGPNSACRIGDKDFSEDGVKTVQRLKNVASLEDCKVICQNRDTCTGIEYGQQHHRGNVYCELWSTEIRTSAGMPGVQCLVYDNKKGLFERQPARGCGYGGRCGSTNNLYIGKNGNNYDVATRETAVEVCGPVCEASESCGGFNWYEKEKRCLYRKSVTCRTVKNDGRDCYVRRVAPPTDEQDTTTTTTEVYYNGCFRNEGRNRKNNRERGSYTMPKCTELAKKGGFLYFGMEYPQGYSKAGEAECMLLDDIPTMNIAPDNDCRKEIWNKKGLGSANRLAIYSVIKVCHNQKDNAPHNANFRCHSNDRWWGWRRNNDCSSQITSQSDTWTWGYGRGVHFTQWAEIKLPYAMQLDSFDVYHWTGLRCWYRVQYDQGGSWRHACWLRGTWTGRETCRNRFPKTGTQRLRIIKHWWRRCPDRWFRLTGVDAYGKSCQACARTVLDVDESQRSYNSVYGNNKKGTGHAQSRLNSPQAWSAKTRSRNSWMQMDLGAKYYVAGVVTRGRANHWQWVTSYVVQYSNNNRNFFNAPGGHGGNRDRNTNQQVMFLRPVSARYIRIVVKSWRSWPSMRAAAVVCNPMLPVVERGGRITQALSSSCSGYDMRRWVGDDGGLLWFNGNFVYYEGDWRITRSWAGNSIRLNTYWGWNWHRESVHADPVSGQIYHLLNHRGHALSSYQTFSFVDCLNQWLGRTSRARLSQRFQIHWYRVFIGDGEMVVLDRQSRWRIIRLGCSGTLPVRILASMSNFWMAGCERGRQGGILESDGESYYIIHAARYVYRRAISGPARNQVKRLSGWLGDICSLAVDYKRNRWYYHREGGGRFHEGIWSCPATFTTSQSQVEDYVYDLLPDNAGTGMYALPMPRHVWPVYLRWRPTYRIANYNTMCPHGWKQYQRNCYRYMGWSNFRGAESRCNVFQAHIFMPESDAEYDWVDANVVRVNSWHWLGVIGSTSGGWTEDPTNVNRLDGKDPFQISSTLSARPSPWHRIDHRWRPCYIFHSRNGYWRYHWHVQHCHEGRYFICKMPLRAQPTSWFHLAQSGYTCGKTSYRDLGSDLTISGCYTASRNDANCNGQGFHYYPIRLGKFGQCFCGTATDVRDDGTCISKSVESVQNNADYNHIYMYKFFEYYLAGNNYCLAAGGRRAEGSESPAKTLGTCQAACSSDAYCHGFEFYANSKHEDSKCWLFSGHKREGHIIPVRAFTGRRYKDAVCYIKAPYLEDGCANDYGIPGYKFSHLGYWYMHIRTSAGDASLSACATQCDRARYACIGFHLFEDGNARHCYLYKQERAFHWSVSDGRAKAFVKCKQPTYHANDQSVGWKHFSDHCKEKGQRLCSYQEICPAGRGREPVGGRQAQTDAWCPIVDNKAANYVRCGNVGTVCQKLTEFGALARQRDRWPLADTRPDLKDAFACCDA</sequence>
<name>A0A812TZY6_9DINO</name>
<feature type="domain" description="F5/8 type C" evidence="2">
    <location>
        <begin position="1364"/>
        <end position="1502"/>
    </location>
</feature>
<evidence type="ECO:0000313" key="6">
    <source>
        <dbReference type="Proteomes" id="UP000601435"/>
    </source>
</evidence>
<dbReference type="InterPro" id="IPR003609">
    <property type="entry name" value="Pan_app"/>
</dbReference>
<feature type="domain" description="C-type lectin" evidence="3">
    <location>
        <begin position="1816"/>
        <end position="1945"/>
    </location>
</feature>
<dbReference type="EMBL" id="CAJNJA010026341">
    <property type="protein sequence ID" value="CAE7558423.1"/>
    <property type="molecule type" value="Genomic_DNA"/>
</dbReference>
<comment type="caution">
    <text evidence="5">The sequence shown here is derived from an EMBL/GenBank/DDBJ whole genome shotgun (WGS) entry which is preliminary data.</text>
</comment>
<dbReference type="Proteomes" id="UP000601435">
    <property type="component" value="Unassembled WGS sequence"/>
</dbReference>
<dbReference type="InterPro" id="IPR001304">
    <property type="entry name" value="C-type_lectin-like"/>
</dbReference>
<gene>
    <name evidence="5" type="primary">xlrs1</name>
    <name evidence="5" type="ORF">SNEC2469_LOCUS16118</name>
</gene>
<dbReference type="InterPro" id="IPR008979">
    <property type="entry name" value="Galactose-bd-like_sf"/>
</dbReference>
<dbReference type="PROSITE" id="PS50041">
    <property type="entry name" value="C_TYPE_LECTIN_2"/>
    <property type="match status" value="1"/>
</dbReference>
<reference evidence="5" key="1">
    <citation type="submission" date="2021-02" db="EMBL/GenBank/DDBJ databases">
        <authorList>
            <person name="Dougan E. K."/>
            <person name="Rhodes N."/>
            <person name="Thang M."/>
            <person name="Chan C."/>
        </authorList>
    </citation>
    <scope>NUCLEOTIDE SEQUENCE</scope>
</reference>
<dbReference type="PROSITE" id="PS50948">
    <property type="entry name" value="PAN"/>
    <property type="match status" value="2"/>
</dbReference>